<accession>A0AA35ZNC7</accession>
<sequence length="244" mass="28432">MEKRDKELNDLQDLWKKLEAEEVDAKNAKLMKIEKSLISDGSVNQKLFSFYLKYAKAQYKYQSLKKISVVNVKSSVQTEDFLNIQFKGFGGANHIMDEFTLEDLPFMNPYDWISLLNLVMKDEKKYAPIVAHLKRIIIFYILDIANLDVEIASVLKKRPILKPKEQPKDIQKMGVGIIQKEHCIIVYNRKQGEAIQKSIFFLQDKHLYFTAALKTILSMDQACKVNPSSDLKCFSDMIRWHLYV</sequence>
<feature type="coiled-coil region" evidence="1">
    <location>
        <begin position="1"/>
        <end position="28"/>
    </location>
</feature>
<keyword evidence="3" id="KW-1185">Reference proteome</keyword>
<keyword evidence="1" id="KW-0175">Coiled coil</keyword>
<organism evidence="2 3">
    <name type="scientific">Lactuca saligna</name>
    <name type="common">Willowleaf lettuce</name>
    <dbReference type="NCBI Taxonomy" id="75948"/>
    <lineage>
        <taxon>Eukaryota</taxon>
        <taxon>Viridiplantae</taxon>
        <taxon>Streptophyta</taxon>
        <taxon>Embryophyta</taxon>
        <taxon>Tracheophyta</taxon>
        <taxon>Spermatophyta</taxon>
        <taxon>Magnoliopsida</taxon>
        <taxon>eudicotyledons</taxon>
        <taxon>Gunneridae</taxon>
        <taxon>Pentapetalae</taxon>
        <taxon>asterids</taxon>
        <taxon>campanulids</taxon>
        <taxon>Asterales</taxon>
        <taxon>Asteraceae</taxon>
        <taxon>Cichorioideae</taxon>
        <taxon>Cichorieae</taxon>
        <taxon>Lactucinae</taxon>
        <taxon>Lactuca</taxon>
    </lineage>
</organism>
<evidence type="ECO:0000313" key="2">
    <source>
        <dbReference type="EMBL" id="CAI9295671.1"/>
    </source>
</evidence>
<dbReference type="EMBL" id="OX465084">
    <property type="protein sequence ID" value="CAI9295671.1"/>
    <property type="molecule type" value="Genomic_DNA"/>
</dbReference>
<gene>
    <name evidence="2" type="ORF">LSALG_LOCUS34598</name>
</gene>
<evidence type="ECO:0000313" key="3">
    <source>
        <dbReference type="Proteomes" id="UP001177003"/>
    </source>
</evidence>
<proteinExistence type="predicted"/>
<dbReference type="AlphaFoldDB" id="A0AA35ZNC7"/>
<evidence type="ECO:0000256" key="1">
    <source>
        <dbReference type="SAM" id="Coils"/>
    </source>
</evidence>
<name>A0AA35ZNC7_LACSI</name>
<reference evidence="2" key="1">
    <citation type="submission" date="2023-04" db="EMBL/GenBank/DDBJ databases">
        <authorList>
            <person name="Vijverberg K."/>
            <person name="Xiong W."/>
            <person name="Schranz E."/>
        </authorList>
    </citation>
    <scope>NUCLEOTIDE SEQUENCE</scope>
</reference>
<protein>
    <submittedName>
        <fullName evidence="2">Uncharacterized protein</fullName>
    </submittedName>
</protein>
<dbReference type="Proteomes" id="UP001177003">
    <property type="component" value="Chromosome 8"/>
</dbReference>